<dbReference type="Pfam" id="PF07892">
    <property type="entry name" value="DUF1667"/>
    <property type="match status" value="1"/>
</dbReference>
<proteinExistence type="predicted"/>
<sequence length="124" mass="13697">MKMEFDCIICPRGCPLVVDVNEDGQKPPYVTGFACKRGEVYAKNEIINPMRTISSSIKITGGALPLVSVRLTKPVPKSRIPDVMKKIKEMKIEAPCQIGDVLIYDILGLDSDLIITKAIDKFDS</sequence>
<gene>
    <name evidence="1" type="ORF">GMD59_14255</name>
</gene>
<dbReference type="AlphaFoldDB" id="A0A6L6LZC6"/>
<dbReference type="PANTHER" id="PTHR39450">
    <property type="entry name" value="MOLYBDOPTERIN OXIDOREDUCTASE, 4FE-4S CLUSTER-BINDING SUBUNIT"/>
    <property type="match status" value="1"/>
</dbReference>
<evidence type="ECO:0000313" key="2">
    <source>
        <dbReference type="Proteomes" id="UP000472755"/>
    </source>
</evidence>
<organism evidence="1 2">
    <name type="scientific">Ruthenibacterium lactatiformans</name>
    <dbReference type="NCBI Taxonomy" id="1550024"/>
    <lineage>
        <taxon>Bacteria</taxon>
        <taxon>Bacillati</taxon>
        <taxon>Bacillota</taxon>
        <taxon>Clostridia</taxon>
        <taxon>Eubacteriales</taxon>
        <taxon>Oscillospiraceae</taxon>
        <taxon>Ruthenibacterium</taxon>
    </lineage>
</organism>
<dbReference type="Proteomes" id="UP000472755">
    <property type="component" value="Unassembled WGS sequence"/>
</dbReference>
<comment type="caution">
    <text evidence="1">The sequence shown here is derived from an EMBL/GenBank/DDBJ whole genome shotgun (WGS) entry which is preliminary data.</text>
</comment>
<evidence type="ECO:0000313" key="1">
    <source>
        <dbReference type="EMBL" id="MTS28441.1"/>
    </source>
</evidence>
<dbReference type="Gene3D" id="3.10.530.10">
    <property type="entry name" value="CPE0013-like"/>
    <property type="match status" value="1"/>
</dbReference>
<dbReference type="EMBL" id="WMZU01000027">
    <property type="protein sequence ID" value="MTS28441.1"/>
    <property type="molecule type" value="Genomic_DNA"/>
</dbReference>
<dbReference type="InterPro" id="IPR012460">
    <property type="entry name" value="DUF1667"/>
</dbReference>
<dbReference type="PANTHER" id="PTHR39450:SF1">
    <property type="entry name" value="DUF1667 DOMAIN-CONTAINING PROTEIN"/>
    <property type="match status" value="1"/>
</dbReference>
<protein>
    <submittedName>
        <fullName evidence="1">DUF1667 domain-containing protein</fullName>
    </submittedName>
</protein>
<name>A0A6L6LZC6_9FIRM</name>
<dbReference type="SUPFAM" id="SSF160148">
    <property type="entry name" value="CPE0013-like"/>
    <property type="match status" value="1"/>
</dbReference>
<dbReference type="InterPro" id="IPR036593">
    <property type="entry name" value="CPE0013-like_sf"/>
</dbReference>
<dbReference type="RefSeq" id="WP_172726255.1">
    <property type="nucleotide sequence ID" value="NZ_JAFHCJ010000043.1"/>
</dbReference>
<reference evidence="1 2" key="1">
    <citation type="journal article" date="2019" name="Nat. Med.">
        <title>A library of human gut bacterial isolates paired with longitudinal multiomics data enables mechanistic microbiome research.</title>
        <authorList>
            <person name="Poyet M."/>
            <person name="Groussin M."/>
            <person name="Gibbons S.M."/>
            <person name="Avila-Pacheco J."/>
            <person name="Jiang X."/>
            <person name="Kearney S.M."/>
            <person name="Perrotta A.R."/>
            <person name="Berdy B."/>
            <person name="Zhao S."/>
            <person name="Lieberman T.D."/>
            <person name="Swanson P.K."/>
            <person name="Smith M."/>
            <person name="Roesemann S."/>
            <person name="Alexander J.E."/>
            <person name="Rich S.A."/>
            <person name="Livny J."/>
            <person name="Vlamakis H."/>
            <person name="Clish C."/>
            <person name="Bullock K."/>
            <person name="Deik A."/>
            <person name="Scott J."/>
            <person name="Pierce K.A."/>
            <person name="Xavier R.J."/>
            <person name="Alm E.J."/>
        </authorList>
    </citation>
    <scope>NUCLEOTIDE SEQUENCE [LARGE SCALE GENOMIC DNA]</scope>
    <source>
        <strain evidence="1 2">BIOML-A4</strain>
    </source>
</reference>
<accession>A0A6L6LZC6</accession>